<name>A0A2M7V9Z3_9BACT</name>
<protein>
    <submittedName>
        <fullName evidence="1">Uncharacterized protein</fullName>
    </submittedName>
</protein>
<evidence type="ECO:0000313" key="1">
    <source>
        <dbReference type="EMBL" id="PIZ95586.1"/>
    </source>
</evidence>
<dbReference type="Proteomes" id="UP000231453">
    <property type="component" value="Unassembled WGS sequence"/>
</dbReference>
<sequence length="219" mass="26222">MLYRVILTRNGEYKKTLHKCKKEQTSFLNFNKIKMENNVLFRKEYINYNGIIPVEYKIYVVKDYDETDEPRLIRDRMGKLVYEKPIFGIWTVLHDSSYDVEEEFWVYGYDKRNDRKTIIDIIQLLMVGMGDPKKTKQVVVVNNKLLIHVEDQFDMVICKCKRDAQRLHHALSKAAKDNKIKNLFFMGTANKKMAGDYYELIHEKTGWDYTKIWRTTTRP</sequence>
<gene>
    <name evidence="1" type="ORF">COX80_04055</name>
</gene>
<dbReference type="EMBL" id="PFPL01000050">
    <property type="protein sequence ID" value="PIZ95586.1"/>
    <property type="molecule type" value="Genomic_DNA"/>
</dbReference>
<proteinExistence type="predicted"/>
<reference evidence="2" key="1">
    <citation type="submission" date="2017-09" db="EMBL/GenBank/DDBJ databases">
        <title>Depth-based differentiation of microbial function through sediment-hosted aquifers and enrichment of novel symbionts in the deep terrestrial subsurface.</title>
        <authorList>
            <person name="Probst A.J."/>
            <person name="Ladd B."/>
            <person name="Jarett J.K."/>
            <person name="Geller-Mcgrath D.E."/>
            <person name="Sieber C.M.K."/>
            <person name="Emerson J.B."/>
            <person name="Anantharaman K."/>
            <person name="Thomas B.C."/>
            <person name="Malmstrom R."/>
            <person name="Stieglmeier M."/>
            <person name="Klingl A."/>
            <person name="Woyke T."/>
            <person name="Ryan C.M."/>
            <person name="Banfield J.F."/>
        </authorList>
    </citation>
    <scope>NUCLEOTIDE SEQUENCE [LARGE SCALE GENOMIC DNA]</scope>
</reference>
<accession>A0A2M7V9Z3</accession>
<evidence type="ECO:0000313" key="2">
    <source>
        <dbReference type="Proteomes" id="UP000231453"/>
    </source>
</evidence>
<organism evidence="1 2">
    <name type="scientific">Candidatus Magasanikbacteria bacterium CG_4_10_14_0_2_um_filter_33_14</name>
    <dbReference type="NCBI Taxonomy" id="1974636"/>
    <lineage>
        <taxon>Bacteria</taxon>
        <taxon>Candidatus Magasanikiibacteriota</taxon>
    </lineage>
</organism>
<comment type="caution">
    <text evidence="1">The sequence shown here is derived from an EMBL/GenBank/DDBJ whole genome shotgun (WGS) entry which is preliminary data.</text>
</comment>
<dbReference type="AlphaFoldDB" id="A0A2M7V9Z3"/>